<reference evidence="4 5" key="1">
    <citation type="submission" date="2020-08" db="EMBL/GenBank/DDBJ databases">
        <title>Genomic Encyclopedia of Type Strains, Phase IV (KMG-IV): sequencing the most valuable type-strain genomes for metagenomic binning, comparative biology and taxonomic classification.</title>
        <authorList>
            <person name="Goeker M."/>
        </authorList>
    </citation>
    <scope>NUCLEOTIDE SEQUENCE [LARGE SCALE GENOMIC DNA]</scope>
    <source>
        <strain evidence="4 5">DSM 11590</strain>
    </source>
</reference>
<dbReference type="EMBL" id="JACIIX010000002">
    <property type="protein sequence ID" value="MBB6209394.1"/>
    <property type="molecule type" value="Genomic_DNA"/>
</dbReference>
<dbReference type="GO" id="GO:0000976">
    <property type="term" value="F:transcription cis-regulatory region binding"/>
    <property type="evidence" value="ECO:0007669"/>
    <property type="project" value="TreeGrafter"/>
</dbReference>
<dbReference type="PANTHER" id="PTHR30055">
    <property type="entry name" value="HTH-TYPE TRANSCRIPTIONAL REGULATOR RUTR"/>
    <property type="match status" value="1"/>
</dbReference>
<evidence type="ECO:0000313" key="4">
    <source>
        <dbReference type="EMBL" id="MBB6209394.1"/>
    </source>
</evidence>
<sequence length="193" mass="21392">MTLFLEQGFERTSLSDILRHSKGSRSTLYEAFGNKEGLLRAMVREACHRVWDTVDPGADGEDCPGVSATREDLTAFGLHFLRTVMSPGSIAVYRIMAAEGTRFPDIARQFYDEGPKLLTDRLTAVFRRGQAEGLLMDGDARLMAQIFIGTLFSDFHVRRTLGLAPVIEEQEMAYRVGVAVDVFLTGAGRRRGG</sequence>
<feature type="DNA-binding region" description="H-T-H motif" evidence="2">
    <location>
        <begin position="13"/>
        <end position="32"/>
    </location>
</feature>
<dbReference type="Gene3D" id="1.10.10.60">
    <property type="entry name" value="Homeodomain-like"/>
    <property type="match status" value="1"/>
</dbReference>
<dbReference type="Gene3D" id="1.10.357.10">
    <property type="entry name" value="Tetracycline Repressor, domain 2"/>
    <property type="match status" value="1"/>
</dbReference>
<dbReference type="InterPro" id="IPR009057">
    <property type="entry name" value="Homeodomain-like_sf"/>
</dbReference>
<evidence type="ECO:0000313" key="5">
    <source>
        <dbReference type="Proteomes" id="UP000544872"/>
    </source>
</evidence>
<dbReference type="InterPro" id="IPR001647">
    <property type="entry name" value="HTH_TetR"/>
</dbReference>
<organism evidence="4 5">
    <name type="scientific">Novispirillum itersonii</name>
    <name type="common">Aquaspirillum itersonii</name>
    <dbReference type="NCBI Taxonomy" id="189"/>
    <lineage>
        <taxon>Bacteria</taxon>
        <taxon>Pseudomonadati</taxon>
        <taxon>Pseudomonadota</taxon>
        <taxon>Alphaproteobacteria</taxon>
        <taxon>Rhodospirillales</taxon>
        <taxon>Novispirillaceae</taxon>
        <taxon>Novispirillum</taxon>
    </lineage>
</organism>
<dbReference type="GO" id="GO:0003700">
    <property type="term" value="F:DNA-binding transcription factor activity"/>
    <property type="evidence" value="ECO:0007669"/>
    <property type="project" value="TreeGrafter"/>
</dbReference>
<evidence type="ECO:0000259" key="3">
    <source>
        <dbReference type="PROSITE" id="PS50977"/>
    </source>
</evidence>
<feature type="domain" description="HTH tetR-type" evidence="3">
    <location>
        <begin position="1"/>
        <end position="50"/>
    </location>
</feature>
<dbReference type="SUPFAM" id="SSF48498">
    <property type="entry name" value="Tetracyclin repressor-like, C-terminal domain"/>
    <property type="match status" value="1"/>
</dbReference>
<dbReference type="Pfam" id="PF00440">
    <property type="entry name" value="TetR_N"/>
    <property type="match status" value="1"/>
</dbReference>
<dbReference type="InterPro" id="IPR036271">
    <property type="entry name" value="Tet_transcr_reg_TetR-rel_C_sf"/>
</dbReference>
<comment type="caution">
    <text evidence="4">The sequence shown here is derived from an EMBL/GenBank/DDBJ whole genome shotgun (WGS) entry which is preliminary data.</text>
</comment>
<name>A0A7W9ZG30_NOVIT</name>
<evidence type="ECO:0000256" key="1">
    <source>
        <dbReference type="ARBA" id="ARBA00023125"/>
    </source>
</evidence>
<dbReference type="SUPFAM" id="SSF46689">
    <property type="entry name" value="Homeodomain-like"/>
    <property type="match status" value="1"/>
</dbReference>
<dbReference type="AlphaFoldDB" id="A0A7W9ZG30"/>
<dbReference type="Proteomes" id="UP000544872">
    <property type="component" value="Unassembled WGS sequence"/>
</dbReference>
<accession>A0A7W9ZG30</accession>
<proteinExistence type="predicted"/>
<dbReference type="InterPro" id="IPR050109">
    <property type="entry name" value="HTH-type_TetR-like_transc_reg"/>
</dbReference>
<protein>
    <submittedName>
        <fullName evidence="4">AcrR family transcriptional regulator</fullName>
    </submittedName>
</protein>
<keyword evidence="5" id="KW-1185">Reference proteome</keyword>
<dbReference type="Pfam" id="PF14246">
    <property type="entry name" value="TetR_C_7"/>
    <property type="match status" value="1"/>
</dbReference>
<gene>
    <name evidence="4" type="ORF">FHS48_000796</name>
</gene>
<evidence type="ECO:0000256" key="2">
    <source>
        <dbReference type="PROSITE-ProRule" id="PRU00335"/>
    </source>
</evidence>
<dbReference type="PROSITE" id="PS50977">
    <property type="entry name" value="HTH_TETR_2"/>
    <property type="match status" value="1"/>
</dbReference>
<keyword evidence="1 2" id="KW-0238">DNA-binding</keyword>
<dbReference type="PANTHER" id="PTHR30055:SF146">
    <property type="entry name" value="HTH-TYPE TRANSCRIPTIONAL DUAL REGULATOR CECR"/>
    <property type="match status" value="1"/>
</dbReference>
<dbReference type="InterPro" id="IPR039536">
    <property type="entry name" value="TetR_C_Proteobacteria"/>
</dbReference>